<dbReference type="Pfam" id="PF08666">
    <property type="entry name" value="SAF"/>
    <property type="match status" value="1"/>
</dbReference>
<comment type="caution">
    <text evidence="2">The sequence shown here is derived from an EMBL/GenBank/DDBJ whole genome shotgun (WGS) entry which is preliminary data.</text>
</comment>
<dbReference type="SMART" id="SM00858">
    <property type="entry name" value="SAF"/>
    <property type="match status" value="1"/>
</dbReference>
<name>A0A2B0MSJ5_BACCE</name>
<accession>A0A2B0MSJ5</accession>
<sequence>MLKAKRRAIILLVISFLLALVAGFMYVQKMGQLDQEMGEKTKVYVAAKNIASRKVITQEDIETIELPKKYVTSSHITQIKELQNKVSVVSLSKGDLVTKNMLKQAVNLQKENTRLVTLQASEKVGFDQAVEALDRVDIVVSDKVKEGEGTETTVFMKDVPVVMVSKDKDKFLGIAVEVPVEEATKLIHAQNYAQSMRILKANVGKK</sequence>
<reference evidence="2 3" key="1">
    <citation type="submission" date="2017-09" db="EMBL/GenBank/DDBJ databases">
        <title>Large-scale bioinformatics analysis of Bacillus genomes uncovers conserved roles of natural products in bacterial physiology.</title>
        <authorList>
            <consortium name="Agbiome Team Llc"/>
            <person name="Bleich R.M."/>
            <person name="Grubbs K.J."/>
            <person name="Santa Maria K.C."/>
            <person name="Allen S.E."/>
            <person name="Farag S."/>
            <person name="Shank E.A."/>
            <person name="Bowers A."/>
        </authorList>
    </citation>
    <scope>NUCLEOTIDE SEQUENCE [LARGE SCALE GENOMIC DNA]</scope>
    <source>
        <strain evidence="2 3">AFS083043</strain>
    </source>
</reference>
<dbReference type="Proteomes" id="UP000242656">
    <property type="component" value="Unassembled WGS sequence"/>
</dbReference>
<protein>
    <submittedName>
        <fullName evidence="2">Flp pilus assembly protein CpaB</fullName>
    </submittedName>
</protein>
<gene>
    <name evidence="2" type="ORF">COI93_02275</name>
</gene>
<evidence type="ECO:0000259" key="1">
    <source>
        <dbReference type="SMART" id="SM00858"/>
    </source>
</evidence>
<organism evidence="2 3">
    <name type="scientific">Bacillus cereus</name>
    <dbReference type="NCBI Taxonomy" id="1396"/>
    <lineage>
        <taxon>Bacteria</taxon>
        <taxon>Bacillati</taxon>
        <taxon>Bacillota</taxon>
        <taxon>Bacilli</taxon>
        <taxon>Bacillales</taxon>
        <taxon>Bacillaceae</taxon>
        <taxon>Bacillus</taxon>
        <taxon>Bacillus cereus group</taxon>
    </lineage>
</organism>
<dbReference type="Gene3D" id="3.90.1210.10">
    <property type="entry name" value="Antifreeze-like/N-acetylneuraminic acid synthase C-terminal domain"/>
    <property type="match status" value="1"/>
</dbReference>
<dbReference type="AlphaFoldDB" id="A0A2B0MSJ5"/>
<dbReference type="InterPro" id="IPR013974">
    <property type="entry name" value="SAF"/>
</dbReference>
<dbReference type="CDD" id="cd11614">
    <property type="entry name" value="SAF_CpaB_FlgA_like"/>
    <property type="match status" value="1"/>
</dbReference>
<evidence type="ECO:0000313" key="3">
    <source>
        <dbReference type="Proteomes" id="UP000242656"/>
    </source>
</evidence>
<evidence type="ECO:0000313" key="2">
    <source>
        <dbReference type="EMBL" id="PFK47117.1"/>
    </source>
</evidence>
<proteinExistence type="predicted"/>
<dbReference type="EMBL" id="NUWN01000008">
    <property type="protein sequence ID" value="PFK47117.1"/>
    <property type="molecule type" value="Genomic_DNA"/>
</dbReference>
<feature type="domain" description="SAF" evidence="1">
    <location>
        <begin position="41"/>
        <end position="103"/>
    </location>
</feature>
<dbReference type="RefSeq" id="WP_098489481.1">
    <property type="nucleotide sequence ID" value="NZ_NUWN01000008.1"/>
</dbReference>